<gene>
    <name evidence="8" type="ORF">PYW07_005653</name>
</gene>
<reference evidence="8" key="1">
    <citation type="submission" date="2023-03" db="EMBL/GenBank/DDBJ databases">
        <title>Chromosome-level genomes of two armyworms, Mythimna separata and Mythimna loreyi, provide insights into the biosynthesis and reception of sex pheromones.</title>
        <authorList>
            <person name="Zhao H."/>
        </authorList>
    </citation>
    <scope>NUCLEOTIDE SEQUENCE</scope>
    <source>
        <strain evidence="8">BeijingLab</strain>
        <tissue evidence="8">Pupa</tissue>
    </source>
</reference>
<dbReference type="Pfam" id="PF26037">
    <property type="entry name" value="zf-RING_DCST1_C"/>
    <property type="match status" value="1"/>
</dbReference>
<protein>
    <recommendedName>
        <fullName evidence="10">Dendritic cell-specific transmembrane protein-like domain-containing protein</fullName>
    </recommendedName>
</protein>
<dbReference type="PANTHER" id="PTHR21041:SF17">
    <property type="entry name" value="E3 UBIQUITIN-PROTEIN LIGASE DCST1"/>
    <property type="match status" value="1"/>
</dbReference>
<proteinExistence type="predicted"/>
<dbReference type="InterPro" id="IPR051856">
    <property type="entry name" value="CSR-E3_Ligase_Protein"/>
</dbReference>
<feature type="domain" description="E3 ubiquitin-protein ligase DCST1-like C-terminal" evidence="7">
    <location>
        <begin position="644"/>
        <end position="694"/>
    </location>
</feature>
<accession>A0AAD7YKA2</accession>
<dbReference type="Proteomes" id="UP001231518">
    <property type="component" value="Chromosome 18"/>
</dbReference>
<name>A0AAD7YKA2_MYTSE</name>
<keyword evidence="9" id="KW-1185">Reference proteome</keyword>
<feature type="transmembrane region" description="Helical" evidence="5">
    <location>
        <begin position="34"/>
        <end position="51"/>
    </location>
</feature>
<feature type="domain" description="Dendritic cell-specific transmembrane protein-like" evidence="6">
    <location>
        <begin position="399"/>
        <end position="589"/>
    </location>
</feature>
<keyword evidence="2 5" id="KW-0812">Transmembrane</keyword>
<dbReference type="EMBL" id="JARGEI010000016">
    <property type="protein sequence ID" value="KAJ8717723.1"/>
    <property type="molecule type" value="Genomic_DNA"/>
</dbReference>
<evidence type="ECO:0000256" key="4">
    <source>
        <dbReference type="ARBA" id="ARBA00023136"/>
    </source>
</evidence>
<evidence type="ECO:0000259" key="7">
    <source>
        <dbReference type="Pfam" id="PF26037"/>
    </source>
</evidence>
<evidence type="ECO:0000313" key="8">
    <source>
        <dbReference type="EMBL" id="KAJ8717723.1"/>
    </source>
</evidence>
<evidence type="ECO:0000256" key="5">
    <source>
        <dbReference type="SAM" id="Phobius"/>
    </source>
</evidence>
<evidence type="ECO:0000256" key="3">
    <source>
        <dbReference type="ARBA" id="ARBA00022989"/>
    </source>
</evidence>
<evidence type="ECO:0000259" key="6">
    <source>
        <dbReference type="Pfam" id="PF07782"/>
    </source>
</evidence>
<dbReference type="Pfam" id="PF07782">
    <property type="entry name" value="DC_STAMP"/>
    <property type="match status" value="1"/>
</dbReference>
<dbReference type="GO" id="GO:0016020">
    <property type="term" value="C:membrane"/>
    <property type="evidence" value="ECO:0007669"/>
    <property type="project" value="UniProtKB-SubCell"/>
</dbReference>
<comment type="subcellular location">
    <subcellularLocation>
        <location evidence="1">Membrane</location>
        <topology evidence="1">Multi-pass membrane protein</topology>
    </subcellularLocation>
</comment>
<evidence type="ECO:0008006" key="10">
    <source>
        <dbReference type="Google" id="ProtNLM"/>
    </source>
</evidence>
<evidence type="ECO:0000313" key="9">
    <source>
        <dbReference type="Proteomes" id="UP001231518"/>
    </source>
</evidence>
<feature type="transmembrane region" description="Helical" evidence="5">
    <location>
        <begin position="63"/>
        <end position="91"/>
    </location>
</feature>
<feature type="transmembrane region" description="Helical" evidence="5">
    <location>
        <begin position="544"/>
        <end position="561"/>
    </location>
</feature>
<dbReference type="AlphaFoldDB" id="A0AAD7YKA2"/>
<dbReference type="PANTHER" id="PTHR21041">
    <property type="entry name" value="DENDRITIC CELL-SPECIFIC TRANSMEMBRANE PROTEIN"/>
    <property type="match status" value="1"/>
</dbReference>
<feature type="transmembrane region" description="Helical" evidence="5">
    <location>
        <begin position="366"/>
        <end position="389"/>
    </location>
</feature>
<dbReference type="InterPro" id="IPR058842">
    <property type="entry name" value="DCST1_C"/>
</dbReference>
<keyword evidence="4 5" id="KW-0472">Membrane</keyword>
<dbReference type="InterPro" id="IPR012858">
    <property type="entry name" value="DC_STAMP-like"/>
</dbReference>
<evidence type="ECO:0000256" key="2">
    <source>
        <dbReference type="ARBA" id="ARBA00022692"/>
    </source>
</evidence>
<keyword evidence="3 5" id="KW-1133">Transmembrane helix</keyword>
<comment type="caution">
    <text evidence="8">The sequence shown here is derived from an EMBL/GenBank/DDBJ whole genome shotgun (WGS) entry which is preliminary data.</text>
</comment>
<evidence type="ECO:0000256" key="1">
    <source>
        <dbReference type="ARBA" id="ARBA00004141"/>
    </source>
</evidence>
<sequence length="713" mass="82331">MCCVYYLRKCLGVLCLPIYRLFFSDCNQNSSLRCTSFFAGFLLGQAYYYYLLKRIPFPNNFGFYLSLVLSVLLGIGNAISIQVRCICLLILPMYCGKAGRGVLKAVILTYVVAGPITNMGLNAREVVRVYACSTQLSFNLSKQRYEVLVQPLKRTALGLQGEMDQMKDALRSIRDVVAPIEHEVEDTEEVELKRQQSDNLDGLLKIGSRSKDIENKYLKIPEKNKEDHILKLYEKKLEYRCQHQLTEAAALCIEAFTAAYEQCYQNVPKDTASTLCWPLRLSYVCNFLESFQKNDTCDTRQQMGQGFGEGYVALEKAKRELGGSLNDVNLKYRLRFERNLYDIQDAKETGERVLHSFEEKHIMMRVVFIALNVCMALLFLRIVMAALSYHESYLTSINYDNVYITGYFKQLDEKRRRRNMLTLLPLKKMERYKYIDIHSMWYTASPHSKLVTQILKVMLEVVTATTFVMLDRLFYEALAVVRQHAQLEVLQQGTQDLKIKVEGTGVLAAILRKLVSNLSSTLGVHREVTNKLCVPHPRAMPPVYFLKIYGGYVWILLLLYVNPYTMRLSRQICSYFYPRREKQRVLHLYNDILKKRMKMDKTLRRKAVQAVRAHYLSGENLLSLRMKFPYLLGWLNVLPAARMTCLICGETEPRNEGRHQSSSGWHCCVVPRCPFVYCAECWQEAGSRCLACDPSLNELSDVDSLSDDDQLRY</sequence>
<organism evidence="8 9">
    <name type="scientific">Mythimna separata</name>
    <name type="common">Oriental armyworm</name>
    <name type="synonym">Pseudaletia separata</name>
    <dbReference type="NCBI Taxonomy" id="271217"/>
    <lineage>
        <taxon>Eukaryota</taxon>
        <taxon>Metazoa</taxon>
        <taxon>Ecdysozoa</taxon>
        <taxon>Arthropoda</taxon>
        <taxon>Hexapoda</taxon>
        <taxon>Insecta</taxon>
        <taxon>Pterygota</taxon>
        <taxon>Neoptera</taxon>
        <taxon>Endopterygota</taxon>
        <taxon>Lepidoptera</taxon>
        <taxon>Glossata</taxon>
        <taxon>Ditrysia</taxon>
        <taxon>Noctuoidea</taxon>
        <taxon>Noctuidae</taxon>
        <taxon>Noctuinae</taxon>
        <taxon>Hadenini</taxon>
        <taxon>Mythimna</taxon>
    </lineage>
</organism>